<proteinExistence type="predicted"/>
<evidence type="ECO:0000313" key="2">
    <source>
        <dbReference type="Proteomes" id="UP000053676"/>
    </source>
</evidence>
<dbReference type="EMBL" id="KI657469">
    <property type="protein sequence ID" value="ETN86959.1"/>
    <property type="molecule type" value="Genomic_DNA"/>
</dbReference>
<accession>W2TZ57</accession>
<organism evidence="1 2">
    <name type="scientific">Necator americanus</name>
    <name type="common">Human hookworm</name>
    <dbReference type="NCBI Taxonomy" id="51031"/>
    <lineage>
        <taxon>Eukaryota</taxon>
        <taxon>Metazoa</taxon>
        <taxon>Ecdysozoa</taxon>
        <taxon>Nematoda</taxon>
        <taxon>Chromadorea</taxon>
        <taxon>Rhabditida</taxon>
        <taxon>Rhabditina</taxon>
        <taxon>Rhabditomorpha</taxon>
        <taxon>Strongyloidea</taxon>
        <taxon>Ancylostomatidae</taxon>
        <taxon>Bunostominae</taxon>
        <taxon>Necator</taxon>
    </lineage>
</organism>
<keyword evidence="2" id="KW-1185">Reference proteome</keyword>
<dbReference type="Proteomes" id="UP000053676">
    <property type="component" value="Unassembled WGS sequence"/>
</dbReference>
<protein>
    <submittedName>
        <fullName evidence="1">Uncharacterized protein</fullName>
    </submittedName>
</protein>
<dbReference type="KEGG" id="nai:NECAME_16032"/>
<name>W2TZ57_NECAM</name>
<reference evidence="2" key="1">
    <citation type="journal article" date="2014" name="Nat. Genet.">
        <title>Genome of the human hookworm Necator americanus.</title>
        <authorList>
            <person name="Tang Y.T."/>
            <person name="Gao X."/>
            <person name="Rosa B.A."/>
            <person name="Abubucker S."/>
            <person name="Hallsworth-Pepin K."/>
            <person name="Martin J."/>
            <person name="Tyagi R."/>
            <person name="Heizer E."/>
            <person name="Zhang X."/>
            <person name="Bhonagiri-Palsikar V."/>
            <person name="Minx P."/>
            <person name="Warren W.C."/>
            <person name="Wang Q."/>
            <person name="Zhan B."/>
            <person name="Hotez P.J."/>
            <person name="Sternberg P.W."/>
            <person name="Dougall A."/>
            <person name="Gaze S.T."/>
            <person name="Mulvenna J."/>
            <person name="Sotillo J."/>
            <person name="Ranganathan S."/>
            <person name="Rabelo E.M."/>
            <person name="Wilson R.K."/>
            <person name="Felgner P.L."/>
            <person name="Bethony J."/>
            <person name="Hawdon J.M."/>
            <person name="Gasser R.B."/>
            <person name="Loukas A."/>
            <person name="Mitreva M."/>
        </authorList>
    </citation>
    <scope>NUCLEOTIDE SEQUENCE [LARGE SCALE GENOMIC DNA]</scope>
</reference>
<dbReference type="AlphaFoldDB" id="W2TZ57"/>
<evidence type="ECO:0000313" key="1">
    <source>
        <dbReference type="EMBL" id="ETN86959.1"/>
    </source>
</evidence>
<sequence>MEQGRGHTFTLLVRSVLDTSLCMYYQLWYIWQGGGVTTVQIHRLTDVVHLGFAAAASKALMLPGYCVH</sequence>
<gene>
    <name evidence="1" type="ORF">NECAME_16032</name>
</gene>